<feature type="domain" description="Aldehyde dehydrogenase" evidence="7">
    <location>
        <begin position="37"/>
        <end position="501"/>
    </location>
</feature>
<evidence type="ECO:0000259" key="7">
    <source>
        <dbReference type="Pfam" id="PF00171"/>
    </source>
</evidence>
<evidence type="ECO:0000256" key="5">
    <source>
        <dbReference type="PROSITE-ProRule" id="PRU10007"/>
    </source>
</evidence>
<dbReference type="PANTHER" id="PTHR42804:SF1">
    <property type="entry name" value="ALDEHYDE DEHYDROGENASE-RELATED"/>
    <property type="match status" value="1"/>
</dbReference>
<evidence type="ECO:0000256" key="1">
    <source>
        <dbReference type="ARBA" id="ARBA00009986"/>
    </source>
</evidence>
<dbReference type="EC" id="1.2.1.3" evidence="3"/>
<dbReference type="InterPro" id="IPR015590">
    <property type="entry name" value="Aldehyde_DH_dom"/>
</dbReference>
<dbReference type="Proteomes" id="UP000720508">
    <property type="component" value="Unassembled WGS sequence"/>
</dbReference>
<dbReference type="CDD" id="cd07138">
    <property type="entry name" value="ALDH_CddD_SSP0762"/>
    <property type="match status" value="1"/>
</dbReference>
<evidence type="ECO:0000313" key="9">
    <source>
        <dbReference type="Proteomes" id="UP000720508"/>
    </source>
</evidence>
<evidence type="ECO:0000256" key="3">
    <source>
        <dbReference type="ARBA" id="ARBA00024226"/>
    </source>
</evidence>
<name>A0ABS6CW27_9ACTN</name>
<dbReference type="RefSeq" id="WP_216347620.1">
    <property type="nucleotide sequence ID" value="NZ_JAHLEM010000910.1"/>
</dbReference>
<proteinExistence type="inferred from homology"/>
<organism evidence="8 9">
    <name type="scientific">Streptomyces niphimycinicus</name>
    <dbReference type="NCBI Taxonomy" id="2842201"/>
    <lineage>
        <taxon>Bacteria</taxon>
        <taxon>Bacillati</taxon>
        <taxon>Actinomycetota</taxon>
        <taxon>Actinomycetes</taxon>
        <taxon>Kitasatosporales</taxon>
        <taxon>Streptomycetaceae</taxon>
        <taxon>Streptomyces</taxon>
    </lineage>
</organism>
<dbReference type="EMBL" id="JAHLEM010000910">
    <property type="protein sequence ID" value="MBU3871004.1"/>
    <property type="molecule type" value="Genomic_DNA"/>
</dbReference>
<dbReference type="PANTHER" id="PTHR42804">
    <property type="entry name" value="ALDEHYDE DEHYDROGENASE"/>
    <property type="match status" value="1"/>
</dbReference>
<dbReference type="PROSITE" id="PS00687">
    <property type="entry name" value="ALDEHYDE_DEHYDR_GLU"/>
    <property type="match status" value="1"/>
</dbReference>
<evidence type="ECO:0000256" key="6">
    <source>
        <dbReference type="RuleBase" id="RU003345"/>
    </source>
</evidence>
<accession>A0ABS6CW27</accession>
<dbReference type="InterPro" id="IPR016160">
    <property type="entry name" value="Ald_DH_CS_CYS"/>
</dbReference>
<evidence type="ECO:0000256" key="2">
    <source>
        <dbReference type="ARBA" id="ARBA00023002"/>
    </source>
</evidence>
<dbReference type="Pfam" id="PF00171">
    <property type="entry name" value="Aldedh"/>
    <property type="match status" value="1"/>
</dbReference>
<keyword evidence="9" id="KW-1185">Reference proteome</keyword>
<protein>
    <recommendedName>
        <fullName evidence="3">aldehyde dehydrogenase (NAD(+))</fullName>
        <ecNumber evidence="3">1.2.1.3</ecNumber>
    </recommendedName>
</protein>
<gene>
    <name evidence="8" type="ORF">KN815_45240</name>
</gene>
<dbReference type="InterPro" id="IPR029510">
    <property type="entry name" value="Ald_DH_CS_GLU"/>
</dbReference>
<sequence>MGNPVSYPLTGQLDPDRWEFWIGGTWQAPLEGSGDAHAVVTDPATGRAIGRVPQATEADVDAAVAAARAAFPAWAASGVSTRQALLAAVATGIREREAEFAAVITAEMGAPRDNALEAQTRLAAEVFDSYLTVLADFQWQERIASSQVVREPVGVVAAITPWNYPLYLIAAKVAAALAAGCTVVLKPSCEAPLSAFLLATVFERACAETGAPAGVFNLITGAGSVAGAALAGHPGVDAVSFTGSTGAGRAVARTAAETVKRVGLELGGKSARVILTDEPDGSTVKDLDRAIATALADAFYNSGQTCTACTRVLLPEAVYERAVALAAEEAGRWPLGDPAGPGDHLGPIATAAQYDSVLAHIAQGTAEGARLVTGGEAPADRRPEGLASGHWVLPTVFADVTPDMTIAQEEIFGPVVCLLPYRDEEEAARIANDSIYGLAGAVWCADPLRAEHFARRIRAGLITVNDGTFNVLAPTGGYKQSGIGRELGAHGLAEYLETKTIQW</sequence>
<feature type="active site" evidence="5">
    <location>
        <position position="265"/>
    </location>
</feature>
<dbReference type="PROSITE" id="PS00070">
    <property type="entry name" value="ALDEHYDE_DEHYDR_CYS"/>
    <property type="match status" value="1"/>
</dbReference>
<comment type="caution">
    <text evidence="8">The sequence shown here is derived from an EMBL/GenBank/DDBJ whole genome shotgun (WGS) entry which is preliminary data.</text>
</comment>
<keyword evidence="2 6" id="KW-0560">Oxidoreductase</keyword>
<evidence type="ECO:0000256" key="4">
    <source>
        <dbReference type="ARBA" id="ARBA00049194"/>
    </source>
</evidence>
<reference evidence="8 9" key="1">
    <citation type="submission" date="2021-06" db="EMBL/GenBank/DDBJ databases">
        <authorList>
            <person name="Pan X."/>
        </authorList>
    </citation>
    <scope>NUCLEOTIDE SEQUENCE [LARGE SCALE GENOMIC DNA]</scope>
    <source>
        <strain evidence="8 9">4503</strain>
    </source>
</reference>
<comment type="catalytic activity">
    <reaction evidence="4">
        <text>an aldehyde + NAD(+) + H2O = a carboxylate + NADH + 2 H(+)</text>
        <dbReference type="Rhea" id="RHEA:16185"/>
        <dbReference type="ChEBI" id="CHEBI:15377"/>
        <dbReference type="ChEBI" id="CHEBI:15378"/>
        <dbReference type="ChEBI" id="CHEBI:17478"/>
        <dbReference type="ChEBI" id="CHEBI:29067"/>
        <dbReference type="ChEBI" id="CHEBI:57540"/>
        <dbReference type="ChEBI" id="CHEBI:57945"/>
        <dbReference type="EC" id="1.2.1.3"/>
    </reaction>
</comment>
<evidence type="ECO:0000313" key="8">
    <source>
        <dbReference type="EMBL" id="MBU3871004.1"/>
    </source>
</evidence>
<comment type="similarity">
    <text evidence="1 6">Belongs to the aldehyde dehydrogenase family.</text>
</comment>